<keyword evidence="2" id="KW-0812">Transmembrane</keyword>
<evidence type="ECO:0000256" key="2">
    <source>
        <dbReference type="SAM" id="Phobius"/>
    </source>
</evidence>
<evidence type="ECO:0000313" key="3">
    <source>
        <dbReference type="EMBL" id="CAD9868073.1"/>
    </source>
</evidence>
<protein>
    <submittedName>
        <fullName evidence="3">Uncharacterized protein</fullName>
    </submittedName>
</protein>
<gene>
    <name evidence="3" type="ORF">FJAP1339_LOCUS8378</name>
    <name evidence="4" type="ORF">FJAP1339_LOCUS8379</name>
</gene>
<reference evidence="3" key="1">
    <citation type="submission" date="2021-01" db="EMBL/GenBank/DDBJ databases">
        <authorList>
            <person name="Corre E."/>
            <person name="Pelletier E."/>
            <person name="Niang G."/>
            <person name="Scheremetjew M."/>
            <person name="Finn R."/>
            <person name="Kale V."/>
            <person name="Holt S."/>
            <person name="Cochrane G."/>
            <person name="Meng A."/>
            <person name="Brown T."/>
            <person name="Cohen L."/>
        </authorList>
    </citation>
    <scope>NUCLEOTIDE SEQUENCE</scope>
    <source>
        <strain evidence="3">CCMP1661</strain>
    </source>
</reference>
<dbReference type="EMBL" id="HBHR01016727">
    <property type="protein sequence ID" value="CAD9868073.1"/>
    <property type="molecule type" value="Transcribed_RNA"/>
</dbReference>
<accession>A0A6U1P7Q7</accession>
<feature type="region of interest" description="Disordered" evidence="1">
    <location>
        <begin position="490"/>
        <end position="510"/>
    </location>
</feature>
<organism evidence="3">
    <name type="scientific">Fibrocapsa japonica</name>
    <dbReference type="NCBI Taxonomy" id="94617"/>
    <lineage>
        <taxon>Eukaryota</taxon>
        <taxon>Sar</taxon>
        <taxon>Stramenopiles</taxon>
        <taxon>Ochrophyta</taxon>
        <taxon>Raphidophyceae</taxon>
        <taxon>Chattonellales</taxon>
        <taxon>Chattonellaceae</taxon>
        <taxon>Fibrocapsa</taxon>
    </lineage>
</organism>
<feature type="transmembrane region" description="Helical" evidence="2">
    <location>
        <begin position="28"/>
        <end position="47"/>
    </location>
</feature>
<dbReference type="InterPro" id="IPR015943">
    <property type="entry name" value="WD40/YVTN_repeat-like_dom_sf"/>
</dbReference>
<name>A0A6U1P7Q7_9STRA</name>
<evidence type="ECO:0000256" key="1">
    <source>
        <dbReference type="SAM" id="MobiDB-lite"/>
    </source>
</evidence>
<proteinExistence type="predicted"/>
<dbReference type="SUPFAM" id="SSF75011">
    <property type="entry name" value="3-carboxy-cis,cis-mucoante lactonizing enzyme"/>
    <property type="match status" value="1"/>
</dbReference>
<sequence>MIYQGENKFPPVTAGREFVERPVMRRRLFLGISAIAAGFLTLALFAGTKTHVLQDSSNFAEAVISERIGGGTGTGGSKLKKLGGLPSKKAAQIGVEKSSYVGSLSAATAPDTSRFPENYQKYTVDLFSHPKVIEAFNRDDISTVDMEEVRSVCFGPANNIDVFINEDATLYNELGSDGFNIFNLDCRDKEANPLIAFIVVIDMAGNVINVHNPDIRAESVVMKDSSTVLFSLVGRDHGTWLWNFRDDTLERLPFDLDAHTAIYVPYMNPYFGDSFFGCVVAKKFNPSEVNGFSADGSELLWDYVQPESHINSLSIDGRYMYMSLSSLGSIKKLDMGTRETVFTIGGPESTVNVVDIEGNVYATMGGEGYVTSWSHQNRFMHVDDKYYTMFDNHVADGPTKSFIDDKNSRMVVLQHDVAANTAYEVFAWDTGDKAYIYGTTVMLPTGNLLGNSYPDVVHPSVEDRQYQVNLWEVRPDGEIAMRVGIKGNNPFDPEGDAQASHYHSTGPNEEPPTGWTIYNVERFYSKPVVLDPCLETVDGAPAIRLVVFNTVRTESDMAGGVYLYDPNTLEMVDEKTFTYHRTWLPRTVTVQIPDALSGTVVTMAVVNEWEDANVMSLDHSTLPQCEPVESKWPFTSAEGSASV</sequence>
<evidence type="ECO:0000313" key="4">
    <source>
        <dbReference type="EMBL" id="CAD9868074.1"/>
    </source>
</evidence>
<keyword evidence="2" id="KW-1133">Transmembrane helix</keyword>
<keyword evidence="2" id="KW-0472">Membrane</keyword>
<dbReference type="Gene3D" id="2.130.10.10">
    <property type="entry name" value="YVTN repeat-like/Quinoprotein amine dehydrogenase"/>
    <property type="match status" value="1"/>
</dbReference>
<dbReference type="EMBL" id="HBHR01016728">
    <property type="protein sequence ID" value="CAD9868074.1"/>
    <property type="molecule type" value="Transcribed_RNA"/>
</dbReference>
<dbReference type="AlphaFoldDB" id="A0A6U1P7Q7"/>